<keyword evidence="2 3" id="KW-0694">RNA-binding</keyword>
<dbReference type="Proteomes" id="UP001630127">
    <property type="component" value="Unassembled WGS sequence"/>
</dbReference>
<evidence type="ECO:0000313" key="6">
    <source>
        <dbReference type="EMBL" id="KAL3532226.1"/>
    </source>
</evidence>
<evidence type="ECO:0000313" key="7">
    <source>
        <dbReference type="Proteomes" id="UP001630127"/>
    </source>
</evidence>
<dbReference type="Gene3D" id="3.30.160.20">
    <property type="match status" value="3"/>
</dbReference>
<dbReference type="InterPro" id="IPR014720">
    <property type="entry name" value="dsRBD_dom"/>
</dbReference>
<dbReference type="EMBL" id="JBJUIK010000003">
    <property type="protein sequence ID" value="KAL3532226.1"/>
    <property type="molecule type" value="Genomic_DNA"/>
</dbReference>
<evidence type="ECO:0000259" key="5">
    <source>
        <dbReference type="PROSITE" id="PS50137"/>
    </source>
</evidence>
<keyword evidence="7" id="KW-1185">Reference proteome</keyword>
<dbReference type="GO" id="GO:0003723">
    <property type="term" value="F:RNA binding"/>
    <property type="evidence" value="ECO:0007669"/>
    <property type="project" value="UniProtKB-UniRule"/>
</dbReference>
<dbReference type="AlphaFoldDB" id="A0ABD3AM38"/>
<dbReference type="SMART" id="SM00358">
    <property type="entry name" value="DSRM"/>
    <property type="match status" value="3"/>
</dbReference>
<dbReference type="PROSITE" id="PS50137">
    <property type="entry name" value="DS_RBD"/>
    <property type="match status" value="3"/>
</dbReference>
<protein>
    <recommendedName>
        <fullName evidence="5">DRBM domain-containing protein</fullName>
    </recommendedName>
</protein>
<feature type="domain" description="DRBM" evidence="5">
    <location>
        <begin position="225"/>
        <end position="293"/>
    </location>
</feature>
<evidence type="ECO:0000256" key="3">
    <source>
        <dbReference type="PROSITE-ProRule" id="PRU00266"/>
    </source>
</evidence>
<evidence type="ECO:0000256" key="4">
    <source>
        <dbReference type="SAM" id="MobiDB-lite"/>
    </source>
</evidence>
<sequence length="499" mass="54538">MYKSTLQELCHRRAWNLPVYDTVKDGPDHCPHFTTTVTVNGVAFESPPNQCKSSKESQNVAAMLAFNFFTASNAVPLAAPAPALPSSPPPPPPPSPGLLALNSNMDVRPAKNDKPLQNLGGNVQNWLSNETPAGHKDENRPKDLLHLYKNRLQHYMQKKNLALPEYSYDFDGPPHARKFRASVMIDGRTFRSPEYYPTLKDAEHAAAKVALESLSLGDIEEDEGLYKSLLQELAQKEGFNFPSYSTVKTGLSHMPTFVSTVQVGGESYQGRECKTKKQSEMNAAKVAYNGLMERRSIDTPSPGCIIKEEIAVHSLSSQPIISDNCRPSTGAKSSTATYEEIAAVEIGQINEKSSVLSHGSDRKERLKSPLPSLDVTNILRQNIQHKPILAVKENLDAEAKGLDTNGKRYRCASPAENKHPHPPEAFTSSSALPTAPSSSALVESDADKTAGGNNPPRSKVIVFRRGSNMKIPEGASILPLSDDQWVAVSLELNQNSQLH</sequence>
<reference evidence="6 7" key="1">
    <citation type="submission" date="2024-11" db="EMBL/GenBank/DDBJ databases">
        <title>A near-complete genome assembly of Cinchona calisaya.</title>
        <authorList>
            <person name="Lian D.C."/>
            <person name="Zhao X.W."/>
            <person name="Wei L."/>
        </authorList>
    </citation>
    <scope>NUCLEOTIDE SEQUENCE [LARGE SCALE GENOMIC DNA]</scope>
    <source>
        <tissue evidence="6">Nenye</tissue>
    </source>
</reference>
<dbReference type="PANTHER" id="PTHR46031">
    <property type="match status" value="1"/>
</dbReference>
<evidence type="ECO:0000256" key="1">
    <source>
        <dbReference type="ARBA" id="ARBA00022737"/>
    </source>
</evidence>
<organism evidence="6 7">
    <name type="scientific">Cinchona calisaya</name>
    <dbReference type="NCBI Taxonomy" id="153742"/>
    <lineage>
        <taxon>Eukaryota</taxon>
        <taxon>Viridiplantae</taxon>
        <taxon>Streptophyta</taxon>
        <taxon>Embryophyta</taxon>
        <taxon>Tracheophyta</taxon>
        <taxon>Spermatophyta</taxon>
        <taxon>Magnoliopsida</taxon>
        <taxon>eudicotyledons</taxon>
        <taxon>Gunneridae</taxon>
        <taxon>Pentapetalae</taxon>
        <taxon>asterids</taxon>
        <taxon>lamiids</taxon>
        <taxon>Gentianales</taxon>
        <taxon>Rubiaceae</taxon>
        <taxon>Cinchonoideae</taxon>
        <taxon>Cinchoneae</taxon>
        <taxon>Cinchona</taxon>
    </lineage>
</organism>
<feature type="domain" description="DRBM" evidence="5">
    <location>
        <begin position="1"/>
        <end position="71"/>
    </location>
</feature>
<dbReference type="SUPFAM" id="SSF54768">
    <property type="entry name" value="dsRNA-binding domain-like"/>
    <property type="match status" value="3"/>
</dbReference>
<accession>A0ABD3AM38</accession>
<dbReference type="PANTHER" id="PTHR46031:SF16">
    <property type="entry name" value="DOUBLE-STRANDED RNA-BINDING PROTEIN 4"/>
    <property type="match status" value="1"/>
</dbReference>
<evidence type="ECO:0000256" key="2">
    <source>
        <dbReference type="ARBA" id="ARBA00022884"/>
    </source>
</evidence>
<dbReference type="Pfam" id="PF00035">
    <property type="entry name" value="dsrm"/>
    <property type="match status" value="3"/>
</dbReference>
<feature type="domain" description="DRBM" evidence="5">
    <location>
        <begin position="147"/>
        <end position="216"/>
    </location>
</feature>
<name>A0ABD3AM38_9GENT</name>
<comment type="caution">
    <text evidence="6">The sequence shown here is derived from an EMBL/GenBank/DDBJ whole genome shotgun (WGS) entry which is preliminary data.</text>
</comment>
<proteinExistence type="predicted"/>
<gene>
    <name evidence="6" type="ORF">ACH5RR_005747</name>
</gene>
<feature type="region of interest" description="Disordered" evidence="4">
    <location>
        <begin position="407"/>
        <end position="460"/>
    </location>
</feature>
<feature type="compositionally biased region" description="Low complexity" evidence="4">
    <location>
        <begin position="427"/>
        <end position="441"/>
    </location>
</feature>
<keyword evidence="1" id="KW-0677">Repeat</keyword>